<proteinExistence type="predicted"/>
<dbReference type="InterPro" id="IPR006311">
    <property type="entry name" value="TAT_signal"/>
</dbReference>
<accession>A0ABP7TSY6</accession>
<reference evidence="3" key="1">
    <citation type="journal article" date="2019" name="Int. J. Syst. Evol. Microbiol.">
        <title>The Global Catalogue of Microorganisms (GCM) 10K type strain sequencing project: providing services to taxonomists for standard genome sequencing and annotation.</title>
        <authorList>
            <consortium name="The Broad Institute Genomics Platform"/>
            <consortium name="The Broad Institute Genome Sequencing Center for Infectious Disease"/>
            <person name="Wu L."/>
            <person name="Ma J."/>
        </authorList>
    </citation>
    <scope>NUCLEOTIDE SEQUENCE [LARGE SCALE GENOMIC DNA]</scope>
    <source>
        <strain evidence="3">JCM 17342</strain>
    </source>
</reference>
<evidence type="ECO:0000313" key="3">
    <source>
        <dbReference type="Proteomes" id="UP001501747"/>
    </source>
</evidence>
<dbReference type="RefSeq" id="WP_344883429.1">
    <property type="nucleotide sequence ID" value="NZ_BAABAL010000019.1"/>
</dbReference>
<evidence type="ECO:0000313" key="2">
    <source>
        <dbReference type="EMBL" id="GAA4030848.1"/>
    </source>
</evidence>
<keyword evidence="1" id="KW-0732">Signal</keyword>
<dbReference type="EMBL" id="BAABAL010000019">
    <property type="protein sequence ID" value="GAA4030848.1"/>
    <property type="molecule type" value="Genomic_DNA"/>
</dbReference>
<comment type="caution">
    <text evidence="2">The sequence shown here is derived from an EMBL/GenBank/DDBJ whole genome shotgun (WGS) entry which is preliminary data.</text>
</comment>
<evidence type="ECO:0008006" key="4">
    <source>
        <dbReference type="Google" id="ProtNLM"/>
    </source>
</evidence>
<protein>
    <recommendedName>
        <fullName evidence="4">Secreted protein</fullName>
    </recommendedName>
</protein>
<dbReference type="Proteomes" id="UP001501747">
    <property type="component" value="Unassembled WGS sequence"/>
</dbReference>
<feature type="signal peptide" evidence="1">
    <location>
        <begin position="1"/>
        <end position="29"/>
    </location>
</feature>
<sequence>MTETTRRIALVTTASVVLSLAGASTSAVAAPAVVKCKHSSEFDLRSKEDSGGNVRARAKGTMKWGCSDGKFHVSGKLYDPDLNDSKGAYVWAQACGYYHGDDYPGKCRNKKDKKHSSRQGKAFDLVVSPRAKSEGPTGAWLIGVKSVSRWDDSQEVYKVVKA</sequence>
<gene>
    <name evidence="2" type="ORF">GCM10022247_64930</name>
</gene>
<keyword evidence="3" id="KW-1185">Reference proteome</keyword>
<name>A0ABP7TSY6_9PSEU</name>
<evidence type="ECO:0000256" key="1">
    <source>
        <dbReference type="SAM" id="SignalP"/>
    </source>
</evidence>
<organism evidence="2 3">
    <name type="scientific">Allokutzneria multivorans</name>
    <dbReference type="NCBI Taxonomy" id="1142134"/>
    <lineage>
        <taxon>Bacteria</taxon>
        <taxon>Bacillati</taxon>
        <taxon>Actinomycetota</taxon>
        <taxon>Actinomycetes</taxon>
        <taxon>Pseudonocardiales</taxon>
        <taxon>Pseudonocardiaceae</taxon>
        <taxon>Allokutzneria</taxon>
    </lineage>
</organism>
<dbReference type="PROSITE" id="PS51318">
    <property type="entry name" value="TAT"/>
    <property type="match status" value="1"/>
</dbReference>
<feature type="chain" id="PRO_5047240789" description="Secreted protein" evidence="1">
    <location>
        <begin position="30"/>
        <end position="162"/>
    </location>
</feature>